<dbReference type="PANTHER" id="PTHR30015">
    <property type="entry name" value="MRR RESTRICTION SYSTEM PROTEIN"/>
    <property type="match status" value="1"/>
</dbReference>
<dbReference type="EMBL" id="BAAATD010000001">
    <property type="protein sequence ID" value="GAA2576845.1"/>
    <property type="molecule type" value="Genomic_DNA"/>
</dbReference>
<comment type="caution">
    <text evidence="2">The sequence shown here is derived from an EMBL/GenBank/DDBJ whole genome shotgun (WGS) entry which is preliminary data.</text>
</comment>
<evidence type="ECO:0000313" key="3">
    <source>
        <dbReference type="Proteomes" id="UP001501509"/>
    </source>
</evidence>
<dbReference type="InterPro" id="IPR007560">
    <property type="entry name" value="Restrct_endonuc_IV_Mrr"/>
</dbReference>
<sequence length="263" mass="29966">MRDADDELPAFRVLTSFSFCRACRHWEHLEWRTETYDARALLYDSYHIQLTQSKEREFETVAPEGTLAEIGQWFRRLPKLYNSVEPRYLEKLVARVFAASGEYCEVVHVGRPDDGGVDVVLVEGEDTKILVQVKRREHPESVESVSTIRNLLGTLVLESSNRGIVVSTADHFSYRARQAIGRAAKSGFIVRLVDRRAFDLLLAGNIPKAPWSAVLAKMEAERREWFGEPDAGIEFEPGPLRSKWHGDSPPIPFDPNQIPLFDI</sequence>
<evidence type="ECO:0000313" key="2">
    <source>
        <dbReference type="EMBL" id="GAA2576845.1"/>
    </source>
</evidence>
<reference evidence="2 3" key="1">
    <citation type="journal article" date="2019" name="Int. J. Syst. Evol. Microbiol.">
        <title>The Global Catalogue of Microorganisms (GCM) 10K type strain sequencing project: providing services to taxonomists for standard genome sequencing and annotation.</title>
        <authorList>
            <consortium name="The Broad Institute Genomics Platform"/>
            <consortium name="The Broad Institute Genome Sequencing Center for Infectious Disease"/>
            <person name="Wu L."/>
            <person name="Ma J."/>
        </authorList>
    </citation>
    <scope>NUCLEOTIDE SEQUENCE [LARGE SCALE GENOMIC DNA]</scope>
    <source>
        <strain evidence="2 3">JCM 6833</strain>
    </source>
</reference>
<name>A0ABN3PB01_9ACTN</name>
<gene>
    <name evidence="2" type="ORF">GCM10010411_06710</name>
</gene>
<dbReference type="Pfam" id="PF04471">
    <property type="entry name" value="Mrr_cat"/>
    <property type="match status" value="1"/>
</dbReference>
<organism evidence="2 3">
    <name type="scientific">Actinomadura fulvescens</name>
    <dbReference type="NCBI Taxonomy" id="46160"/>
    <lineage>
        <taxon>Bacteria</taxon>
        <taxon>Bacillati</taxon>
        <taxon>Actinomycetota</taxon>
        <taxon>Actinomycetes</taxon>
        <taxon>Streptosporangiales</taxon>
        <taxon>Thermomonosporaceae</taxon>
        <taxon>Actinomadura</taxon>
    </lineage>
</organism>
<dbReference type="InterPro" id="IPR011335">
    <property type="entry name" value="Restrct_endonuc-II-like"/>
</dbReference>
<dbReference type="Gene3D" id="3.40.1350.10">
    <property type="match status" value="1"/>
</dbReference>
<protein>
    <recommendedName>
        <fullName evidence="1">Restriction endonuclease type IV Mrr domain-containing protein</fullName>
    </recommendedName>
</protein>
<dbReference type="Proteomes" id="UP001501509">
    <property type="component" value="Unassembled WGS sequence"/>
</dbReference>
<dbReference type="InterPro" id="IPR011856">
    <property type="entry name" value="tRNA_endonuc-like_dom_sf"/>
</dbReference>
<feature type="domain" description="Restriction endonuclease type IV Mrr" evidence="1">
    <location>
        <begin position="83"/>
        <end position="198"/>
    </location>
</feature>
<evidence type="ECO:0000259" key="1">
    <source>
        <dbReference type="Pfam" id="PF04471"/>
    </source>
</evidence>
<keyword evidence="3" id="KW-1185">Reference proteome</keyword>
<dbReference type="InterPro" id="IPR052906">
    <property type="entry name" value="Type_IV_Methyl-Rstrct_Enzyme"/>
</dbReference>
<accession>A0ABN3PB01</accession>
<proteinExistence type="predicted"/>
<dbReference type="SUPFAM" id="SSF52980">
    <property type="entry name" value="Restriction endonuclease-like"/>
    <property type="match status" value="1"/>
</dbReference>
<dbReference type="PANTHER" id="PTHR30015:SF7">
    <property type="entry name" value="TYPE IV METHYL-DIRECTED RESTRICTION ENZYME ECOKMRR"/>
    <property type="match status" value="1"/>
</dbReference>